<evidence type="ECO:0000256" key="3">
    <source>
        <dbReference type="ARBA" id="ARBA00023015"/>
    </source>
</evidence>
<reference evidence="6 7" key="1">
    <citation type="journal article" date="2019" name="Environ. Microbiol.">
        <title>An active ?-lactamase is a part of an orchestrated cell wall stress resistance network of Bacillus subtilis and related rhizosphere species.</title>
        <authorList>
            <person name="Bucher T."/>
            <person name="Keren-Paz A."/>
            <person name="Hausser J."/>
            <person name="Olender T."/>
            <person name="Cytryn E."/>
            <person name="Kolodkin-Gal I."/>
        </authorList>
    </citation>
    <scope>NUCLEOTIDE SEQUENCE [LARGE SCALE GENOMIC DNA]</scope>
    <source>
        <strain evidence="6 7">I5</strain>
    </source>
</reference>
<feature type="domain" description="Sigma-54 factor interaction" evidence="5">
    <location>
        <begin position="5"/>
        <end position="51"/>
    </location>
</feature>
<keyword evidence="3" id="KW-0805">Transcription regulation</keyword>
<sequence length="83" mass="9926">EREREFLIKKLNSELGSNVLSLDERVRDIFMEHDWPGNIRELENVLERAMNVIEGMIIQVHHLPAYLRKKALKEELNHEIFTM</sequence>
<dbReference type="EMBL" id="SZON01003797">
    <property type="protein sequence ID" value="TKI78708.1"/>
    <property type="molecule type" value="Genomic_DNA"/>
</dbReference>
<evidence type="ECO:0000256" key="4">
    <source>
        <dbReference type="ARBA" id="ARBA00023163"/>
    </source>
</evidence>
<gene>
    <name evidence="6" type="ORF">FC699_36935</name>
</gene>
<dbReference type="SUPFAM" id="SSF52540">
    <property type="entry name" value="P-loop containing nucleoside triphosphate hydrolases"/>
    <property type="match status" value="1"/>
</dbReference>
<keyword evidence="4" id="KW-0804">Transcription</keyword>
<dbReference type="PROSITE" id="PS00688">
    <property type="entry name" value="SIGMA54_INTERACT_3"/>
    <property type="match status" value="1"/>
</dbReference>
<feature type="non-terminal residue" evidence="6">
    <location>
        <position position="83"/>
    </location>
</feature>
<evidence type="ECO:0000259" key="5">
    <source>
        <dbReference type="PROSITE" id="PS50045"/>
    </source>
</evidence>
<dbReference type="Pfam" id="PF25601">
    <property type="entry name" value="AAA_lid_14"/>
    <property type="match status" value="1"/>
</dbReference>
<dbReference type="InterPro" id="IPR027417">
    <property type="entry name" value="P-loop_NTPase"/>
</dbReference>
<organism evidence="6 7">
    <name type="scientific">Bacillus wiedmannii</name>
    <dbReference type="NCBI Taxonomy" id="1890302"/>
    <lineage>
        <taxon>Bacteria</taxon>
        <taxon>Bacillati</taxon>
        <taxon>Bacillota</taxon>
        <taxon>Bacilli</taxon>
        <taxon>Bacillales</taxon>
        <taxon>Bacillaceae</taxon>
        <taxon>Bacillus</taxon>
        <taxon>Bacillus cereus group</taxon>
    </lineage>
</organism>
<dbReference type="Gene3D" id="1.10.8.60">
    <property type="match status" value="1"/>
</dbReference>
<comment type="caution">
    <text evidence="6">The sequence shown here is derived from an EMBL/GenBank/DDBJ whole genome shotgun (WGS) entry which is preliminary data.</text>
</comment>
<keyword evidence="2" id="KW-0067">ATP-binding</keyword>
<evidence type="ECO:0000256" key="2">
    <source>
        <dbReference type="ARBA" id="ARBA00022840"/>
    </source>
</evidence>
<proteinExistence type="predicted"/>
<dbReference type="AlphaFoldDB" id="A0A4U2ZV33"/>
<dbReference type="InterPro" id="IPR058031">
    <property type="entry name" value="AAA_lid_NorR"/>
</dbReference>
<evidence type="ECO:0000313" key="7">
    <source>
        <dbReference type="Proteomes" id="UP000305222"/>
    </source>
</evidence>
<dbReference type="PANTHER" id="PTHR32071">
    <property type="entry name" value="TRANSCRIPTIONAL REGULATORY PROTEIN"/>
    <property type="match status" value="1"/>
</dbReference>
<evidence type="ECO:0000313" key="6">
    <source>
        <dbReference type="EMBL" id="TKI78708.1"/>
    </source>
</evidence>
<keyword evidence="1" id="KW-0547">Nucleotide-binding</keyword>
<dbReference type="Proteomes" id="UP000305222">
    <property type="component" value="Unassembled WGS sequence"/>
</dbReference>
<dbReference type="InterPro" id="IPR002078">
    <property type="entry name" value="Sigma_54_int"/>
</dbReference>
<feature type="non-terminal residue" evidence="6">
    <location>
        <position position="1"/>
    </location>
</feature>
<evidence type="ECO:0000256" key="1">
    <source>
        <dbReference type="ARBA" id="ARBA00022741"/>
    </source>
</evidence>
<protein>
    <submittedName>
        <fullName evidence="6">Sigma-54-dependent Fis family transcriptional regulator</fullName>
    </submittedName>
</protein>
<accession>A0A4U2ZV33</accession>
<dbReference type="GO" id="GO:0006355">
    <property type="term" value="P:regulation of DNA-templated transcription"/>
    <property type="evidence" value="ECO:0007669"/>
    <property type="project" value="InterPro"/>
</dbReference>
<dbReference type="PANTHER" id="PTHR32071:SF57">
    <property type="entry name" value="C4-DICARBOXYLATE TRANSPORT TRANSCRIPTIONAL REGULATORY PROTEIN DCTD"/>
    <property type="match status" value="1"/>
</dbReference>
<dbReference type="PROSITE" id="PS50045">
    <property type="entry name" value="SIGMA54_INTERACT_4"/>
    <property type="match status" value="1"/>
</dbReference>
<name>A0A4U2ZV33_9BACI</name>
<dbReference type="InterPro" id="IPR025944">
    <property type="entry name" value="Sigma_54_int_dom_CS"/>
</dbReference>
<dbReference type="GO" id="GO:0005524">
    <property type="term" value="F:ATP binding"/>
    <property type="evidence" value="ECO:0007669"/>
    <property type="project" value="UniProtKB-KW"/>
</dbReference>